<keyword evidence="7 14" id="KW-0479">Metal-binding</keyword>
<feature type="domain" description="Cytochrome c" evidence="15">
    <location>
        <begin position="67"/>
        <end position="142"/>
    </location>
</feature>
<evidence type="ECO:0000256" key="11">
    <source>
        <dbReference type="ARBA" id="ARBA00030448"/>
    </source>
</evidence>
<dbReference type="PANTHER" id="PTHR34688">
    <property type="entry name" value="CYTOCHROME C6, CHLOROPLASTIC"/>
    <property type="match status" value="1"/>
</dbReference>
<dbReference type="Gene3D" id="1.10.760.10">
    <property type="entry name" value="Cytochrome c-like domain"/>
    <property type="match status" value="1"/>
</dbReference>
<keyword evidence="10" id="KW-0793">Thylakoid</keyword>
<organism evidence="16 17">
    <name type="scientific">Coccomyxa subellipsoidea</name>
    <dbReference type="NCBI Taxonomy" id="248742"/>
    <lineage>
        <taxon>Eukaryota</taxon>
        <taxon>Viridiplantae</taxon>
        <taxon>Chlorophyta</taxon>
        <taxon>core chlorophytes</taxon>
        <taxon>Trebouxiophyceae</taxon>
        <taxon>Trebouxiophyceae incertae sedis</taxon>
        <taxon>Coccomyxaceae</taxon>
        <taxon>Coccomyxa</taxon>
    </lineage>
</organism>
<name>A0ABR2YHL5_9CHLO</name>
<evidence type="ECO:0000313" key="16">
    <source>
        <dbReference type="EMBL" id="KAK9905498.1"/>
    </source>
</evidence>
<dbReference type="PANTHER" id="PTHR34688:SF2">
    <property type="entry name" value="CYTOCHROME C6, CHLOROPLASTIC"/>
    <property type="match status" value="1"/>
</dbReference>
<comment type="subcellular location">
    <subcellularLocation>
        <location evidence="2">Plastid</location>
        <location evidence="2">Chloroplast thylakoid lumen</location>
    </subcellularLocation>
</comment>
<keyword evidence="4" id="KW-0813">Transport</keyword>
<dbReference type="InterPro" id="IPR008168">
    <property type="entry name" value="Cyt_C_IC"/>
</dbReference>
<evidence type="ECO:0000256" key="7">
    <source>
        <dbReference type="ARBA" id="ARBA00022723"/>
    </source>
</evidence>
<evidence type="ECO:0000256" key="1">
    <source>
        <dbReference type="ARBA" id="ARBA00002347"/>
    </source>
</evidence>
<gene>
    <name evidence="16" type="ORF">WJX75_000935</name>
</gene>
<dbReference type="SUPFAM" id="SSF46626">
    <property type="entry name" value="Cytochrome c"/>
    <property type="match status" value="1"/>
</dbReference>
<evidence type="ECO:0000256" key="14">
    <source>
        <dbReference type="PROSITE-ProRule" id="PRU00433"/>
    </source>
</evidence>
<evidence type="ECO:0000256" key="13">
    <source>
        <dbReference type="ARBA" id="ARBA00033211"/>
    </source>
</evidence>
<evidence type="ECO:0000259" key="15">
    <source>
        <dbReference type="PROSITE" id="PS51007"/>
    </source>
</evidence>
<dbReference type="InterPro" id="IPR009056">
    <property type="entry name" value="Cyt_c-like_dom"/>
</dbReference>
<evidence type="ECO:0000313" key="17">
    <source>
        <dbReference type="Proteomes" id="UP001491310"/>
    </source>
</evidence>
<evidence type="ECO:0000256" key="3">
    <source>
        <dbReference type="ARBA" id="ARBA00009650"/>
    </source>
</evidence>
<sequence>MAAALQSLSTSALTVKAVRPCRRSKATVVKVATKLPSWTVDSKPDIAKVALTAGAAWAAIVLGAGAADLSAGEEVFTNNCAACHTGGQNVVQAEKTLQKDALVSYLDGGFKVTNGKNAMPAWAGRLSEDEIQDVAAYVFDQASNDKW</sequence>
<reference evidence="16 17" key="1">
    <citation type="journal article" date="2024" name="Nat. Commun.">
        <title>Phylogenomics reveals the evolutionary origins of lichenization in chlorophyte algae.</title>
        <authorList>
            <person name="Puginier C."/>
            <person name="Libourel C."/>
            <person name="Otte J."/>
            <person name="Skaloud P."/>
            <person name="Haon M."/>
            <person name="Grisel S."/>
            <person name="Petersen M."/>
            <person name="Berrin J.G."/>
            <person name="Delaux P.M."/>
            <person name="Dal Grande F."/>
            <person name="Keller J."/>
        </authorList>
    </citation>
    <scope>NUCLEOTIDE SEQUENCE [LARGE SCALE GENOMIC DNA]</scope>
    <source>
        <strain evidence="16 17">SAG 216-7</strain>
    </source>
</reference>
<evidence type="ECO:0000256" key="8">
    <source>
        <dbReference type="ARBA" id="ARBA00022982"/>
    </source>
</evidence>
<comment type="caution">
    <text evidence="16">The sequence shown here is derived from an EMBL/GenBank/DDBJ whole genome shotgun (WGS) entry which is preliminary data.</text>
</comment>
<keyword evidence="8" id="KW-0249">Electron transport</keyword>
<protein>
    <recommendedName>
        <fullName evidence="13">Cytochrome c-553</fullName>
    </recommendedName>
    <alternativeName>
        <fullName evidence="12">Cytochrome c553</fullName>
    </alternativeName>
    <alternativeName>
        <fullName evidence="11">Soluble cytochrome f</fullName>
    </alternativeName>
</protein>
<dbReference type="PRINTS" id="PR00605">
    <property type="entry name" value="CYTCHROMECIC"/>
</dbReference>
<evidence type="ECO:0000256" key="2">
    <source>
        <dbReference type="ARBA" id="ARBA00004456"/>
    </source>
</evidence>
<evidence type="ECO:0000256" key="10">
    <source>
        <dbReference type="ARBA" id="ARBA00023078"/>
    </source>
</evidence>
<keyword evidence="9 14" id="KW-0408">Iron</keyword>
<dbReference type="PROSITE" id="PS51007">
    <property type="entry name" value="CYTC"/>
    <property type="match status" value="1"/>
</dbReference>
<dbReference type="Proteomes" id="UP001491310">
    <property type="component" value="Unassembled WGS sequence"/>
</dbReference>
<evidence type="ECO:0000256" key="12">
    <source>
        <dbReference type="ARBA" id="ARBA00031247"/>
    </source>
</evidence>
<evidence type="ECO:0000256" key="4">
    <source>
        <dbReference type="ARBA" id="ARBA00022448"/>
    </source>
</evidence>
<comment type="similarity">
    <text evidence="3">Belongs to the cytochrome c family. PetJ subfamily.</text>
</comment>
<dbReference type="EMBL" id="JALJOT010000011">
    <property type="protein sequence ID" value="KAK9905498.1"/>
    <property type="molecule type" value="Genomic_DNA"/>
</dbReference>
<keyword evidence="17" id="KW-1185">Reference proteome</keyword>
<keyword evidence="5" id="KW-0602">Photosynthesis</keyword>
<evidence type="ECO:0000256" key="5">
    <source>
        <dbReference type="ARBA" id="ARBA00022531"/>
    </source>
</evidence>
<evidence type="ECO:0000256" key="9">
    <source>
        <dbReference type="ARBA" id="ARBA00023004"/>
    </source>
</evidence>
<keyword evidence="6 14" id="KW-0349">Heme</keyword>
<evidence type="ECO:0000256" key="6">
    <source>
        <dbReference type="ARBA" id="ARBA00022617"/>
    </source>
</evidence>
<dbReference type="InterPro" id="IPR036909">
    <property type="entry name" value="Cyt_c-like_dom_sf"/>
</dbReference>
<comment type="function">
    <text evidence="1">Functions as an electron carrier between membrane-bound cytochrome b6-f and photosystem I in oxygenic photosynthesis.</text>
</comment>
<dbReference type="InterPro" id="IPR023655">
    <property type="entry name" value="Cyt_C6"/>
</dbReference>
<proteinExistence type="inferred from homology"/>
<accession>A0ABR2YHL5</accession>
<dbReference type="Pfam" id="PF13442">
    <property type="entry name" value="Cytochrome_CBB3"/>
    <property type="match status" value="1"/>
</dbReference>